<sequence length="93" mass="9882">MIAVLASPLGRVLGALAVAASLMGLSWLHGHQRGAASERQAILQRAVEAYQSREEIDNEVGRTDLIDICIALGGVRDDCASELRRLEAAAEGQ</sequence>
<gene>
    <name evidence="1" type="ORF">BG36_20765</name>
</gene>
<evidence type="ECO:0000313" key="2">
    <source>
        <dbReference type="Proteomes" id="UP000019849"/>
    </source>
</evidence>
<reference evidence="1 2" key="1">
    <citation type="submission" date="2014-02" db="EMBL/GenBank/DDBJ databases">
        <title>Aquamicrobium defluvii Genome sequencing.</title>
        <authorList>
            <person name="Wang X."/>
        </authorList>
    </citation>
    <scope>NUCLEOTIDE SEQUENCE [LARGE SCALE GENOMIC DNA]</scope>
    <source>
        <strain evidence="1 2">W13Z1</strain>
    </source>
</reference>
<evidence type="ECO:0000313" key="1">
    <source>
        <dbReference type="EMBL" id="EXL09572.1"/>
    </source>
</evidence>
<dbReference type="PATRIC" id="fig|69279.3.peg.1093"/>
<protein>
    <submittedName>
        <fullName evidence="1">Uncharacterized protein</fullName>
    </submittedName>
</protein>
<comment type="caution">
    <text evidence="1">The sequence shown here is derived from an EMBL/GenBank/DDBJ whole genome shotgun (WGS) entry which is preliminary data.</text>
</comment>
<dbReference type="RefSeq" id="WP_051520422.1">
    <property type="nucleotide sequence ID" value="NZ_KK073880.1"/>
</dbReference>
<accession>A0A011TZM2</accession>
<name>A0A011TZM2_9HYPH</name>
<proteinExistence type="predicted"/>
<dbReference type="STRING" id="69279.BG36_20765"/>
<organism evidence="1 2">
    <name type="scientific">Aquamicrobium defluvii</name>
    <dbReference type="NCBI Taxonomy" id="69279"/>
    <lineage>
        <taxon>Bacteria</taxon>
        <taxon>Pseudomonadati</taxon>
        <taxon>Pseudomonadota</taxon>
        <taxon>Alphaproteobacteria</taxon>
        <taxon>Hyphomicrobiales</taxon>
        <taxon>Phyllobacteriaceae</taxon>
        <taxon>Aquamicrobium</taxon>
    </lineage>
</organism>
<dbReference type="Proteomes" id="UP000019849">
    <property type="component" value="Unassembled WGS sequence"/>
</dbReference>
<dbReference type="HOGENOM" id="CLU_2393460_0_0_5"/>
<dbReference type="AlphaFoldDB" id="A0A011TZM2"/>
<dbReference type="EMBL" id="JENY01000006">
    <property type="protein sequence ID" value="EXL09572.1"/>
    <property type="molecule type" value="Genomic_DNA"/>
</dbReference>